<feature type="transmembrane region" description="Helical" evidence="1">
    <location>
        <begin position="52"/>
        <end position="82"/>
    </location>
</feature>
<comment type="caution">
    <text evidence="3">The sequence shown here is derived from an EMBL/GenBank/DDBJ whole genome shotgun (WGS) entry which is preliminary data.</text>
</comment>
<gene>
    <name evidence="3" type="ORF">JCM16418_1975</name>
</gene>
<dbReference type="RefSeq" id="WP_036647894.1">
    <property type="nucleotide sequence ID" value="NZ_BAVZ01000005.1"/>
</dbReference>
<dbReference type="NCBIfam" id="NF040535">
    <property type="entry name" value="LiaF_C_term"/>
    <property type="match status" value="1"/>
</dbReference>
<dbReference type="InterPro" id="IPR047793">
    <property type="entry name" value="LiaF_C"/>
</dbReference>
<evidence type="ECO:0000259" key="2">
    <source>
        <dbReference type="Pfam" id="PF09922"/>
    </source>
</evidence>
<dbReference type="Proteomes" id="UP000019364">
    <property type="component" value="Unassembled WGS sequence"/>
</dbReference>
<name>W7YTI5_9BACL</name>
<keyword evidence="1" id="KW-0812">Transmembrane</keyword>
<feature type="domain" description="Cell wall-active antibiotics response LiaF-like C-terminal" evidence="2">
    <location>
        <begin position="103"/>
        <end position="212"/>
    </location>
</feature>
<evidence type="ECO:0000313" key="3">
    <source>
        <dbReference type="EMBL" id="GAF07941.1"/>
    </source>
</evidence>
<keyword evidence="1" id="KW-0472">Membrane</keyword>
<dbReference type="Pfam" id="PF09922">
    <property type="entry name" value="LiaF-like_C"/>
    <property type="match status" value="1"/>
</dbReference>
<keyword evidence="4" id="KW-1185">Reference proteome</keyword>
<protein>
    <submittedName>
        <fullName evidence="3">Transporter associated with VraSR</fullName>
    </submittedName>
</protein>
<dbReference type="AlphaFoldDB" id="W7YTI5"/>
<dbReference type="InterPro" id="IPR024425">
    <property type="entry name" value="LiaF-like_C"/>
</dbReference>
<evidence type="ECO:0000313" key="4">
    <source>
        <dbReference type="Proteomes" id="UP000019364"/>
    </source>
</evidence>
<organism evidence="3 4">
    <name type="scientific">Paenibacillus pini JCM 16418</name>
    <dbReference type="NCBI Taxonomy" id="1236976"/>
    <lineage>
        <taxon>Bacteria</taxon>
        <taxon>Bacillati</taxon>
        <taxon>Bacillota</taxon>
        <taxon>Bacilli</taxon>
        <taxon>Bacillales</taxon>
        <taxon>Paenibacillaceae</taxon>
        <taxon>Paenibacillus</taxon>
    </lineage>
</organism>
<proteinExistence type="predicted"/>
<accession>W7YTI5</accession>
<sequence length="215" mass="24446">MERRNQVIALILVGVGLLMLVGRWISFFTIVALLFLLLGIYTIRGGKIKRGYRLLAVGAILLLVDHLILVLGIIFISLGLFFRKAKKIQPKADFIQKQSFMSSFDWDMSPWVMRSQSVWHVLGEADIDLSLALPEDRYTVMMFQGIMGDVDIDIPDYYGVEIEASILFGSIEFKGQRENGMMNRLSWKSGNYDTSEYKVKFVISYLIGDVDISIS</sequence>
<evidence type="ECO:0000256" key="1">
    <source>
        <dbReference type="SAM" id="Phobius"/>
    </source>
</evidence>
<dbReference type="OrthoDB" id="2660937at2"/>
<dbReference type="SMR" id="W7YTI5"/>
<keyword evidence="1" id="KW-1133">Transmembrane helix</keyword>
<dbReference type="eggNOG" id="COG4758">
    <property type="taxonomic scope" value="Bacteria"/>
</dbReference>
<feature type="transmembrane region" description="Helical" evidence="1">
    <location>
        <begin position="7"/>
        <end position="40"/>
    </location>
</feature>
<reference evidence="3 4" key="1">
    <citation type="journal article" date="2014" name="Genome Announc.">
        <title>Draft Genome Sequence of Paenibacillus pini JCM 16418T, Isolated from the Rhizosphere of Pine Tree.</title>
        <authorList>
            <person name="Yuki M."/>
            <person name="Oshima K."/>
            <person name="Suda W."/>
            <person name="Oshida Y."/>
            <person name="Kitamura K."/>
            <person name="Iida Y."/>
            <person name="Hattori M."/>
            <person name="Ohkuma M."/>
        </authorList>
    </citation>
    <scope>NUCLEOTIDE SEQUENCE [LARGE SCALE GENOMIC DNA]</scope>
    <source>
        <strain evidence="3 4">JCM 16418</strain>
    </source>
</reference>
<dbReference type="EMBL" id="BAVZ01000005">
    <property type="protein sequence ID" value="GAF07941.1"/>
    <property type="molecule type" value="Genomic_DNA"/>
</dbReference>
<dbReference type="STRING" id="1236976.JCM16418_1975"/>